<sequence>MGIKGNAIHQLGLMMLLTILTQFFILIKNSLTASYFGISTELDVFNLTTNFSNFVYSFIGAGVSTILIPYLRSRKNKYSIDIFITTIYTVAIAVLFVLIVFRRQLILLLSGSSDSYFIGIASNIIIFTLLIGFFNSLMVLVQGILNFNDKFNGQKLILLFTTILSVILLIFIASKINIYLYAIIILITCLISVTLHLYIVYKSGFKYKINYDLRDSGFREMLKVFFPTMLSTGVYQVSLIIDSMIASRLGTGSISILNYSNSIIVMINMLFLSNLTSFIYPKLIKKGNELERQRSLFKYIKIINVILCLIVVLFFVGGSEGIRILYERGNFSAEDTHFVFLCTLILAIALPSNGIRDLMYKYFYINKDSFSPFINSIFISILNITLSIIFSKFIGLYGVVVGTVLASYLSLLFIYIKFLKKFSMPIAKKDFNIDILKTIAITTVSIIVSIFIKKELSIDNEYVGIVLFSFMGIFIYTVILVILKSDVFIEFIKILSKRKYKNMIK</sequence>
<gene>
    <name evidence="9" type="ORF">GMB86_09085</name>
</gene>
<feature type="transmembrane region" description="Helical" evidence="8">
    <location>
        <begin position="179"/>
        <end position="201"/>
    </location>
</feature>
<evidence type="ECO:0000256" key="7">
    <source>
        <dbReference type="ARBA" id="ARBA00023136"/>
    </source>
</evidence>
<accession>A0A6N8CQ51</accession>
<dbReference type="PANTHER" id="PTHR47019:SF1">
    <property type="entry name" value="LIPID II FLIPPASE MURJ"/>
    <property type="match status" value="1"/>
</dbReference>
<dbReference type="InterPro" id="IPR004268">
    <property type="entry name" value="MurJ"/>
</dbReference>
<keyword evidence="5" id="KW-0573">Peptidoglycan synthesis</keyword>
<feature type="transmembrane region" description="Helical" evidence="8">
    <location>
        <begin position="464"/>
        <end position="483"/>
    </location>
</feature>
<dbReference type="AlphaFoldDB" id="A0A6N8CQ51"/>
<dbReference type="Pfam" id="PF03023">
    <property type="entry name" value="MurJ"/>
    <property type="match status" value="1"/>
</dbReference>
<evidence type="ECO:0000256" key="2">
    <source>
        <dbReference type="ARBA" id="ARBA00022475"/>
    </source>
</evidence>
<reference evidence="9 10" key="1">
    <citation type="submission" date="2019-11" db="EMBL/GenBank/DDBJ databases">
        <title>Terrilactibacillus tamarindus sp. nov. BCM23-1 isolated from bark of Tamarindus indica.</title>
        <authorList>
            <person name="Kingkaew E."/>
            <person name="Tanasupawat S."/>
        </authorList>
    </citation>
    <scope>NUCLEOTIDE SEQUENCE [LARGE SCALE GENOMIC DNA]</scope>
    <source>
        <strain evidence="9 10">BCM23-1</strain>
    </source>
</reference>
<evidence type="ECO:0000256" key="5">
    <source>
        <dbReference type="ARBA" id="ARBA00022984"/>
    </source>
</evidence>
<feature type="transmembrane region" description="Helical" evidence="8">
    <location>
        <begin position="370"/>
        <end position="390"/>
    </location>
</feature>
<evidence type="ECO:0000313" key="9">
    <source>
        <dbReference type="EMBL" id="MTT32161.1"/>
    </source>
</evidence>
<dbReference type="GO" id="GO:0034204">
    <property type="term" value="P:lipid translocation"/>
    <property type="evidence" value="ECO:0007669"/>
    <property type="project" value="TreeGrafter"/>
</dbReference>
<evidence type="ECO:0000256" key="3">
    <source>
        <dbReference type="ARBA" id="ARBA00022692"/>
    </source>
</evidence>
<dbReference type="GO" id="GO:0015648">
    <property type="term" value="F:lipid-linked peptidoglycan transporter activity"/>
    <property type="evidence" value="ECO:0007669"/>
    <property type="project" value="TreeGrafter"/>
</dbReference>
<dbReference type="GO" id="GO:0008360">
    <property type="term" value="P:regulation of cell shape"/>
    <property type="evidence" value="ECO:0007669"/>
    <property type="project" value="UniProtKB-KW"/>
</dbReference>
<feature type="transmembrane region" description="Helical" evidence="8">
    <location>
        <begin position="156"/>
        <end position="173"/>
    </location>
</feature>
<dbReference type="PANTHER" id="PTHR47019">
    <property type="entry name" value="LIPID II FLIPPASE MURJ"/>
    <property type="match status" value="1"/>
</dbReference>
<comment type="subcellular location">
    <subcellularLocation>
        <location evidence="1">Cell membrane</location>
        <topology evidence="1">Multi-pass membrane protein</topology>
    </subcellularLocation>
</comment>
<keyword evidence="6 8" id="KW-1133">Transmembrane helix</keyword>
<dbReference type="GO" id="GO:0005886">
    <property type="term" value="C:plasma membrane"/>
    <property type="evidence" value="ECO:0007669"/>
    <property type="project" value="UniProtKB-SubCell"/>
</dbReference>
<evidence type="ECO:0000313" key="10">
    <source>
        <dbReference type="Proteomes" id="UP000440978"/>
    </source>
</evidence>
<feature type="transmembrane region" description="Helical" evidence="8">
    <location>
        <begin position="338"/>
        <end position="358"/>
    </location>
</feature>
<feature type="transmembrane region" description="Helical" evidence="8">
    <location>
        <begin position="222"/>
        <end position="241"/>
    </location>
</feature>
<proteinExistence type="predicted"/>
<feature type="transmembrane region" description="Helical" evidence="8">
    <location>
        <begin position="116"/>
        <end position="144"/>
    </location>
</feature>
<dbReference type="InterPro" id="IPR051050">
    <property type="entry name" value="Lipid_II_flippase_MurJ/MviN"/>
</dbReference>
<name>A0A6N8CQ51_9BACI</name>
<keyword evidence="4" id="KW-0133">Cell shape</keyword>
<keyword evidence="10" id="KW-1185">Reference proteome</keyword>
<organism evidence="9 10">
    <name type="scientific">Terrilactibacillus tamarindi</name>
    <dbReference type="NCBI Taxonomy" id="2599694"/>
    <lineage>
        <taxon>Bacteria</taxon>
        <taxon>Bacillati</taxon>
        <taxon>Bacillota</taxon>
        <taxon>Bacilli</taxon>
        <taxon>Bacillales</taxon>
        <taxon>Bacillaceae</taxon>
        <taxon>Terrilactibacillus</taxon>
    </lineage>
</organism>
<feature type="transmembrane region" description="Helical" evidence="8">
    <location>
        <begin position="261"/>
        <end position="281"/>
    </location>
</feature>
<keyword evidence="7 8" id="KW-0472">Membrane</keyword>
<feature type="transmembrane region" description="Helical" evidence="8">
    <location>
        <begin position="12"/>
        <end position="31"/>
    </location>
</feature>
<evidence type="ECO:0000256" key="4">
    <source>
        <dbReference type="ARBA" id="ARBA00022960"/>
    </source>
</evidence>
<dbReference type="RefSeq" id="WP_155218881.1">
    <property type="nucleotide sequence ID" value="NZ_WNHB01000013.1"/>
</dbReference>
<feature type="transmembrane region" description="Helical" evidence="8">
    <location>
        <begin position="82"/>
        <end position="101"/>
    </location>
</feature>
<evidence type="ECO:0000256" key="8">
    <source>
        <dbReference type="SAM" id="Phobius"/>
    </source>
</evidence>
<evidence type="ECO:0000256" key="6">
    <source>
        <dbReference type="ARBA" id="ARBA00022989"/>
    </source>
</evidence>
<feature type="transmembrane region" description="Helical" evidence="8">
    <location>
        <begin position="431"/>
        <end position="452"/>
    </location>
</feature>
<keyword evidence="2" id="KW-1003">Cell membrane</keyword>
<dbReference type="GO" id="GO:0009252">
    <property type="term" value="P:peptidoglycan biosynthetic process"/>
    <property type="evidence" value="ECO:0007669"/>
    <property type="project" value="UniProtKB-KW"/>
</dbReference>
<dbReference type="PRINTS" id="PR01806">
    <property type="entry name" value="VIRFACTRMVIN"/>
</dbReference>
<evidence type="ECO:0008006" key="11">
    <source>
        <dbReference type="Google" id="ProtNLM"/>
    </source>
</evidence>
<protein>
    <recommendedName>
        <fullName evidence="11">Murein biosynthesis integral membrane protein MurJ</fullName>
    </recommendedName>
</protein>
<dbReference type="Proteomes" id="UP000440978">
    <property type="component" value="Unassembled WGS sequence"/>
</dbReference>
<keyword evidence="3 8" id="KW-0812">Transmembrane</keyword>
<feature type="transmembrane region" description="Helical" evidence="8">
    <location>
        <begin position="396"/>
        <end position="419"/>
    </location>
</feature>
<dbReference type="EMBL" id="WNHB01000013">
    <property type="protein sequence ID" value="MTT32161.1"/>
    <property type="molecule type" value="Genomic_DNA"/>
</dbReference>
<feature type="transmembrane region" description="Helical" evidence="8">
    <location>
        <begin position="302"/>
        <end position="326"/>
    </location>
</feature>
<dbReference type="OrthoDB" id="9804143at2"/>
<comment type="caution">
    <text evidence="9">The sequence shown here is derived from an EMBL/GenBank/DDBJ whole genome shotgun (WGS) entry which is preliminary data.</text>
</comment>
<evidence type="ECO:0000256" key="1">
    <source>
        <dbReference type="ARBA" id="ARBA00004651"/>
    </source>
</evidence>
<feature type="transmembrane region" description="Helical" evidence="8">
    <location>
        <begin position="51"/>
        <end position="70"/>
    </location>
</feature>